<comment type="caution">
    <text evidence="1">The sequence shown here is derived from an EMBL/GenBank/DDBJ whole genome shotgun (WGS) entry which is preliminary data.</text>
</comment>
<sequence>MATFTARELEILALVHQCFSSDPKVDYEKLATLGGFKNKASASAVWGAIKKKRGRKPPKRGRPAGKAKAANGTKAAKGATRKGGGVKKEPEAAAADDEEALREEEEAEMVRAEERKLVGNLVKKEPEVEVEEEEEVDGGIDWEVEQKRFLKGE</sequence>
<evidence type="ECO:0000313" key="1">
    <source>
        <dbReference type="EMBL" id="KAJ9643892.1"/>
    </source>
</evidence>
<reference evidence="1" key="1">
    <citation type="submission" date="2022-10" db="EMBL/GenBank/DDBJ databases">
        <title>Culturing micro-colonial fungi from biological soil crusts in the Mojave desert and describing Neophaeococcomyces mojavensis, and introducing the new genera and species Taxawa tesnikishii.</title>
        <authorList>
            <person name="Kurbessoian T."/>
            <person name="Stajich J.E."/>
        </authorList>
    </citation>
    <scope>NUCLEOTIDE SEQUENCE</scope>
    <source>
        <strain evidence="1">JES_115</strain>
    </source>
</reference>
<dbReference type="Proteomes" id="UP001172680">
    <property type="component" value="Unassembled WGS sequence"/>
</dbReference>
<evidence type="ECO:0000313" key="2">
    <source>
        <dbReference type="Proteomes" id="UP001172680"/>
    </source>
</evidence>
<proteinExistence type="predicted"/>
<dbReference type="EMBL" id="JAPDRP010000010">
    <property type="protein sequence ID" value="KAJ9643892.1"/>
    <property type="molecule type" value="Genomic_DNA"/>
</dbReference>
<name>A0ACC2Z9I7_9PEZI</name>
<keyword evidence="2" id="KW-1185">Reference proteome</keyword>
<protein>
    <submittedName>
        <fullName evidence="1">Uncharacterized protein</fullName>
    </submittedName>
</protein>
<accession>A0ACC2Z9I7</accession>
<organism evidence="1 2">
    <name type="scientific">Coniosporium tulheliwenetii</name>
    <dbReference type="NCBI Taxonomy" id="3383036"/>
    <lineage>
        <taxon>Eukaryota</taxon>
        <taxon>Fungi</taxon>
        <taxon>Dikarya</taxon>
        <taxon>Ascomycota</taxon>
        <taxon>Pezizomycotina</taxon>
        <taxon>Dothideomycetes</taxon>
        <taxon>Dothideomycetes incertae sedis</taxon>
        <taxon>Coniosporium</taxon>
    </lineage>
</organism>
<gene>
    <name evidence="1" type="ORF">H2199_003758</name>
</gene>